<dbReference type="Pfam" id="PF00248">
    <property type="entry name" value="Aldo_ket_red"/>
    <property type="match status" value="1"/>
</dbReference>
<dbReference type="Gene3D" id="3.20.20.100">
    <property type="entry name" value="NADP-dependent oxidoreductase domain"/>
    <property type="match status" value="1"/>
</dbReference>
<evidence type="ECO:0000256" key="1">
    <source>
        <dbReference type="ARBA" id="ARBA00023002"/>
    </source>
</evidence>
<keyword evidence="4" id="KW-1185">Reference proteome</keyword>
<comment type="caution">
    <text evidence="3">The sequence shown here is derived from an EMBL/GenBank/DDBJ whole genome shotgun (WGS) entry which is preliminary data.</text>
</comment>
<accession>A0ABR2YHK3</accession>
<keyword evidence="1" id="KW-0560">Oxidoreductase</keyword>
<sequence>MLLQCSNTLRRNVIRRTNSSRRPLLLLSAAQESVQNTVQLGSSDLHVSRLGLGSLQWGDTQQGYGSRFNEDQLKEVFNTAVAGGVNFFDTAEIYGYQSMKEGSSSEQILGRLANSSDDRLVLGTKFFTVPWTNVLIGGGFRLGRQAIIRALKASLERMGLEKIDLYQVHFPFPAYSQEVLAEGFAEAVDEGLVGAVGVCNYDVDQLRKFHSLMAARSIPVVSNQVKYNIFERKPEKTGLIQLCRDLKVTLVAHSPLQQGLLTGRSLEEGNDKATKDQMTVLKLLQFIGAVSGNRTVTQVALAYLMGKGAIPIPGAKSVEQVKDLIGALQFSLDENEIAVIDERLEAFKG</sequence>
<dbReference type="InterPro" id="IPR023210">
    <property type="entry name" value="NADP_OxRdtase_dom"/>
</dbReference>
<organism evidence="3 4">
    <name type="scientific">Coccomyxa subellipsoidea</name>
    <dbReference type="NCBI Taxonomy" id="248742"/>
    <lineage>
        <taxon>Eukaryota</taxon>
        <taxon>Viridiplantae</taxon>
        <taxon>Chlorophyta</taxon>
        <taxon>core chlorophytes</taxon>
        <taxon>Trebouxiophyceae</taxon>
        <taxon>Trebouxiophyceae incertae sedis</taxon>
        <taxon>Coccomyxaceae</taxon>
        <taxon>Coccomyxa</taxon>
    </lineage>
</organism>
<feature type="domain" description="NADP-dependent oxidoreductase" evidence="2">
    <location>
        <begin position="49"/>
        <end position="342"/>
    </location>
</feature>
<dbReference type="InterPro" id="IPR050523">
    <property type="entry name" value="AKR_Detox_Biosynth"/>
</dbReference>
<dbReference type="SUPFAM" id="SSF51430">
    <property type="entry name" value="NAD(P)-linked oxidoreductase"/>
    <property type="match status" value="1"/>
</dbReference>
<dbReference type="EMBL" id="JALJOT010000011">
    <property type="protein sequence ID" value="KAK9905483.1"/>
    <property type="molecule type" value="Genomic_DNA"/>
</dbReference>
<protein>
    <recommendedName>
        <fullName evidence="2">NADP-dependent oxidoreductase domain-containing protein</fullName>
    </recommendedName>
</protein>
<proteinExistence type="predicted"/>
<reference evidence="3 4" key="1">
    <citation type="journal article" date="2024" name="Nat. Commun.">
        <title>Phylogenomics reveals the evolutionary origins of lichenization in chlorophyte algae.</title>
        <authorList>
            <person name="Puginier C."/>
            <person name="Libourel C."/>
            <person name="Otte J."/>
            <person name="Skaloud P."/>
            <person name="Haon M."/>
            <person name="Grisel S."/>
            <person name="Petersen M."/>
            <person name="Berrin J.G."/>
            <person name="Delaux P.M."/>
            <person name="Dal Grande F."/>
            <person name="Keller J."/>
        </authorList>
    </citation>
    <scope>NUCLEOTIDE SEQUENCE [LARGE SCALE GENOMIC DNA]</scope>
    <source>
        <strain evidence="3 4">SAG 216-7</strain>
    </source>
</reference>
<dbReference type="PANTHER" id="PTHR43364:SF4">
    <property type="entry name" value="NAD(P)-LINKED OXIDOREDUCTASE SUPERFAMILY PROTEIN"/>
    <property type="match status" value="1"/>
</dbReference>
<dbReference type="Proteomes" id="UP001491310">
    <property type="component" value="Unassembled WGS sequence"/>
</dbReference>
<evidence type="ECO:0000313" key="4">
    <source>
        <dbReference type="Proteomes" id="UP001491310"/>
    </source>
</evidence>
<name>A0ABR2YHK3_9CHLO</name>
<dbReference type="PANTHER" id="PTHR43364">
    <property type="entry name" value="NADH-SPECIFIC METHYLGLYOXAL REDUCTASE-RELATED"/>
    <property type="match status" value="1"/>
</dbReference>
<dbReference type="InterPro" id="IPR036812">
    <property type="entry name" value="NAD(P)_OxRdtase_dom_sf"/>
</dbReference>
<evidence type="ECO:0000313" key="3">
    <source>
        <dbReference type="EMBL" id="KAK9905483.1"/>
    </source>
</evidence>
<evidence type="ECO:0000259" key="2">
    <source>
        <dbReference type="Pfam" id="PF00248"/>
    </source>
</evidence>
<gene>
    <name evidence="3" type="ORF">WJX75_000705</name>
</gene>
<dbReference type="CDD" id="cd19093">
    <property type="entry name" value="AKR_AtPLR-like"/>
    <property type="match status" value="1"/>
</dbReference>